<name>U6KML8_9EIME</name>
<evidence type="ECO:0000313" key="2">
    <source>
        <dbReference type="Proteomes" id="UP000030744"/>
    </source>
</evidence>
<gene>
    <name evidence="1" type="ORF">EMH_0093920</name>
</gene>
<evidence type="ECO:0000313" key="1">
    <source>
        <dbReference type="EMBL" id="CDJ36698.1"/>
    </source>
</evidence>
<sequence length="238" mass="26734">MCVVQFFRYPAARPTVCIGLSCNPSAERLELLLQQLSSAYYKEPREVLLHALAMHVETFLVKLPSQPNLWEEMQQRVQQQQQQQQHLEQLQLQLMRDRARRGTLHKSKKAAAAEAAAAAAARDGDAATTQQQAAEFHMAVAARLRGEEQQMDVQHPLPSAISAAVASPLVGQMLQQQLLLLVEHHQNQKQQKQKGLCDLICSCNIAERLSRPNRLSVAARDLAADFQMLLLQLLQLLH</sequence>
<dbReference type="AlphaFoldDB" id="U6KML8"/>
<keyword evidence="2" id="KW-1185">Reference proteome</keyword>
<dbReference type="RefSeq" id="XP_037878986.1">
    <property type="nucleotide sequence ID" value="XM_038023132.1"/>
</dbReference>
<reference evidence="1" key="1">
    <citation type="submission" date="2013-10" db="EMBL/GenBank/DDBJ databases">
        <title>Genomic analysis of the causative agents of coccidiosis in chickens.</title>
        <authorList>
            <person name="Reid A.J."/>
            <person name="Blake D."/>
            <person name="Billington K."/>
            <person name="Browne H."/>
            <person name="Dunn M."/>
            <person name="Hung S."/>
            <person name="Kawahara F."/>
            <person name="Miranda-Saavedra D."/>
            <person name="Mourier T."/>
            <person name="Nagra H."/>
            <person name="Otto T.D."/>
            <person name="Rawlings N."/>
            <person name="Sanchez A."/>
            <person name="Sanders M."/>
            <person name="Subramaniam C."/>
            <person name="Tay Y."/>
            <person name="Dear P."/>
            <person name="Doerig C."/>
            <person name="Gruber A."/>
            <person name="Parkinson J."/>
            <person name="Shirley M."/>
            <person name="Wan K.L."/>
            <person name="Berriman M."/>
            <person name="Tomley F."/>
            <person name="Pain A."/>
        </authorList>
    </citation>
    <scope>NUCLEOTIDE SEQUENCE [LARGE SCALE GENOMIC DNA]</scope>
    <source>
        <strain evidence="1">Houghton</strain>
    </source>
</reference>
<dbReference type="EMBL" id="HG736593">
    <property type="protein sequence ID" value="CDJ36698.1"/>
    <property type="molecule type" value="Genomic_DNA"/>
</dbReference>
<dbReference type="VEuPathDB" id="ToxoDB:EMH_0093920"/>
<reference evidence="1" key="2">
    <citation type="submission" date="2013-10" db="EMBL/GenBank/DDBJ databases">
        <authorList>
            <person name="Aslett M."/>
        </authorList>
    </citation>
    <scope>NUCLEOTIDE SEQUENCE [LARGE SCALE GENOMIC DNA]</scope>
    <source>
        <strain evidence="1">Houghton</strain>
    </source>
</reference>
<proteinExistence type="predicted"/>
<dbReference type="Proteomes" id="UP000030744">
    <property type="component" value="Unassembled WGS sequence"/>
</dbReference>
<protein>
    <submittedName>
        <fullName evidence="1">Uncharacterized protein</fullName>
    </submittedName>
</protein>
<organism evidence="1 2">
    <name type="scientific">Eimeria mitis</name>
    <dbReference type="NCBI Taxonomy" id="44415"/>
    <lineage>
        <taxon>Eukaryota</taxon>
        <taxon>Sar</taxon>
        <taxon>Alveolata</taxon>
        <taxon>Apicomplexa</taxon>
        <taxon>Conoidasida</taxon>
        <taxon>Coccidia</taxon>
        <taxon>Eucoccidiorida</taxon>
        <taxon>Eimeriorina</taxon>
        <taxon>Eimeriidae</taxon>
        <taxon>Eimeria</taxon>
    </lineage>
</organism>
<dbReference type="OrthoDB" id="352586at2759"/>
<accession>U6KML8</accession>
<dbReference type="GeneID" id="60404616"/>